<reference evidence="1" key="1">
    <citation type="submission" date="2015-06" db="UniProtKB">
        <authorList>
            <consortium name="EnsemblPlants"/>
        </authorList>
    </citation>
    <scope>IDENTIFICATION</scope>
</reference>
<accession>M8C731</accession>
<proteinExistence type="predicted"/>
<evidence type="ECO:0000313" key="1">
    <source>
        <dbReference type="EnsemblPlants" id="EMT30074"/>
    </source>
</evidence>
<dbReference type="PANTHER" id="PTHR35506">
    <property type="entry name" value="OS02G0135600 PROTEIN"/>
    <property type="match status" value="1"/>
</dbReference>
<name>M8C731_AEGTA</name>
<protein>
    <submittedName>
        <fullName evidence="1">Uncharacterized protein</fullName>
    </submittedName>
</protein>
<organism evidence="1">
    <name type="scientific">Aegilops tauschii</name>
    <name type="common">Tausch's goatgrass</name>
    <name type="synonym">Aegilops squarrosa</name>
    <dbReference type="NCBI Taxonomy" id="37682"/>
    <lineage>
        <taxon>Eukaryota</taxon>
        <taxon>Viridiplantae</taxon>
        <taxon>Streptophyta</taxon>
        <taxon>Embryophyta</taxon>
        <taxon>Tracheophyta</taxon>
        <taxon>Spermatophyta</taxon>
        <taxon>Magnoliopsida</taxon>
        <taxon>Liliopsida</taxon>
        <taxon>Poales</taxon>
        <taxon>Poaceae</taxon>
        <taxon>BOP clade</taxon>
        <taxon>Pooideae</taxon>
        <taxon>Triticodae</taxon>
        <taxon>Triticeae</taxon>
        <taxon>Triticinae</taxon>
        <taxon>Aegilops</taxon>
    </lineage>
</organism>
<dbReference type="PANTHER" id="PTHR35506:SF1">
    <property type="entry name" value="OS02G0135600 PROTEIN"/>
    <property type="match status" value="1"/>
</dbReference>
<sequence length="195" mass="21248">MADKPSRALVLYAADHAALLAGGGGGKGQLDAFASIASCGFLSVRTPAVNEDGGDRNSDSILELAQLLDVYDALYPAKVHGAESCYGQQLPQNHHPMLLAQWQQGVTRSDLAKEFSFEEFMKVCDRFIARKLVQRFYDKALAFGLKGYAKLRFMDFVIFENVKDIKACGGDADGRREVRGLDGVVAADGFLRPLV</sequence>
<dbReference type="EnsemblPlants" id="EMT30074">
    <property type="protein sequence ID" value="EMT30074"/>
    <property type="gene ID" value="F775_23888"/>
</dbReference>
<dbReference type="AlphaFoldDB" id="M8C731"/>
<dbReference type="ExpressionAtlas" id="M8C731">
    <property type="expression patterns" value="baseline"/>
</dbReference>